<sequence>MRYARERHINITGSGFTSAPYNMAKEGTDGRKLPGEDAHASMSTPLLARTRKYMRGVASCVAYVGTSVAMVLMNKYVLSGFGWRSTNSLLLFQTFCCVVIVKGLALFGLIKLEPLSWKLIKAWAPVNVIFVGMIWSSFFSIKYIGVAMMTVLKNTTNIIVVFGDIYFFNRKQPLMVWVALGLILASALCGAFTDLSFDAQGYSWQMVNCGFTAAYSLYLRGVMNNVSSLTRSGKGLDQFTMAYINNLLSMPMIVIIIFFFGEFPEVLTELNESSAGFRVAAVLSGILSLGISFSSLWFLSETSPTTYSIVGSLNKIPTAILGLLFFNVPTTLPNILSIGVGLLAGVVFTQAKLSDNKQ</sequence>
<keyword evidence="4 5" id="KW-0472">Membrane</keyword>
<name>A0A7S0RSR3_9CHLO</name>
<feature type="transmembrane region" description="Helical" evidence="5">
    <location>
        <begin position="280"/>
        <end position="299"/>
    </location>
</feature>
<evidence type="ECO:0000256" key="1">
    <source>
        <dbReference type="ARBA" id="ARBA00004141"/>
    </source>
</evidence>
<evidence type="ECO:0000256" key="2">
    <source>
        <dbReference type="ARBA" id="ARBA00022692"/>
    </source>
</evidence>
<protein>
    <recommendedName>
        <fullName evidence="6">Sugar phosphate transporter domain-containing protein</fullName>
    </recommendedName>
</protein>
<feature type="transmembrane region" description="Helical" evidence="5">
    <location>
        <begin position="199"/>
        <end position="219"/>
    </location>
</feature>
<dbReference type="InterPro" id="IPR050186">
    <property type="entry name" value="TPT_transporter"/>
</dbReference>
<dbReference type="Pfam" id="PF03151">
    <property type="entry name" value="TPT"/>
    <property type="match status" value="1"/>
</dbReference>
<keyword evidence="2 5" id="KW-0812">Transmembrane</keyword>
<feature type="transmembrane region" description="Helical" evidence="5">
    <location>
        <begin position="174"/>
        <end position="193"/>
    </location>
</feature>
<keyword evidence="3 5" id="KW-1133">Transmembrane helix</keyword>
<proteinExistence type="predicted"/>
<dbReference type="InterPro" id="IPR004853">
    <property type="entry name" value="Sugar_P_trans_dom"/>
</dbReference>
<evidence type="ECO:0000313" key="7">
    <source>
        <dbReference type="EMBL" id="CAD8686482.1"/>
    </source>
</evidence>
<feature type="transmembrane region" description="Helical" evidence="5">
    <location>
        <begin position="147"/>
        <end position="167"/>
    </location>
</feature>
<comment type="subcellular location">
    <subcellularLocation>
        <location evidence="1">Membrane</location>
        <topology evidence="1">Multi-pass membrane protein</topology>
    </subcellularLocation>
</comment>
<gene>
    <name evidence="7" type="ORF">POBO1169_LOCUS17722</name>
</gene>
<evidence type="ECO:0000256" key="5">
    <source>
        <dbReference type="SAM" id="Phobius"/>
    </source>
</evidence>
<evidence type="ECO:0000256" key="4">
    <source>
        <dbReference type="ARBA" id="ARBA00023136"/>
    </source>
</evidence>
<feature type="transmembrane region" description="Helical" evidence="5">
    <location>
        <begin position="56"/>
        <end position="78"/>
    </location>
</feature>
<evidence type="ECO:0000259" key="6">
    <source>
        <dbReference type="Pfam" id="PF03151"/>
    </source>
</evidence>
<dbReference type="EMBL" id="HBFA01035366">
    <property type="protein sequence ID" value="CAD8686482.1"/>
    <property type="molecule type" value="Transcribed_RNA"/>
</dbReference>
<feature type="transmembrane region" description="Helical" evidence="5">
    <location>
        <begin position="90"/>
        <end position="110"/>
    </location>
</feature>
<reference evidence="7" key="1">
    <citation type="submission" date="2021-01" db="EMBL/GenBank/DDBJ databases">
        <authorList>
            <person name="Corre E."/>
            <person name="Pelletier E."/>
            <person name="Niang G."/>
            <person name="Scheremetjew M."/>
            <person name="Finn R."/>
            <person name="Kale V."/>
            <person name="Holt S."/>
            <person name="Cochrane G."/>
            <person name="Meng A."/>
            <person name="Brown T."/>
            <person name="Cohen L."/>
        </authorList>
    </citation>
    <scope>NUCLEOTIDE SEQUENCE</scope>
    <source>
        <strain evidence="7">CCMP722</strain>
    </source>
</reference>
<dbReference type="PANTHER" id="PTHR11132">
    <property type="entry name" value="SOLUTE CARRIER FAMILY 35"/>
    <property type="match status" value="1"/>
</dbReference>
<feature type="domain" description="Sugar phosphate transporter" evidence="6">
    <location>
        <begin position="63"/>
        <end position="346"/>
    </location>
</feature>
<dbReference type="AlphaFoldDB" id="A0A7S0RSR3"/>
<evidence type="ECO:0000256" key="3">
    <source>
        <dbReference type="ARBA" id="ARBA00022989"/>
    </source>
</evidence>
<dbReference type="GO" id="GO:0016020">
    <property type="term" value="C:membrane"/>
    <property type="evidence" value="ECO:0007669"/>
    <property type="project" value="UniProtKB-SubCell"/>
</dbReference>
<feature type="transmembrane region" description="Helical" evidence="5">
    <location>
        <begin position="122"/>
        <end position="141"/>
    </location>
</feature>
<feature type="transmembrane region" description="Helical" evidence="5">
    <location>
        <begin position="240"/>
        <end position="260"/>
    </location>
</feature>
<organism evidence="7">
    <name type="scientific">Pyramimonas obovata</name>
    <dbReference type="NCBI Taxonomy" id="1411642"/>
    <lineage>
        <taxon>Eukaryota</taxon>
        <taxon>Viridiplantae</taxon>
        <taxon>Chlorophyta</taxon>
        <taxon>Pyramimonadophyceae</taxon>
        <taxon>Pyramimonadales</taxon>
        <taxon>Pyramimonadaceae</taxon>
        <taxon>Pyramimonas</taxon>
        <taxon>Pyramimonas incertae sedis</taxon>
    </lineage>
</organism>
<accession>A0A7S0RSR3</accession>